<keyword evidence="6" id="KW-0479">Metal-binding</keyword>
<feature type="transmembrane region" description="Helical" evidence="12">
    <location>
        <begin position="62"/>
        <end position="83"/>
    </location>
</feature>
<evidence type="ECO:0000256" key="2">
    <source>
        <dbReference type="ARBA" id="ARBA00004370"/>
    </source>
</evidence>
<keyword evidence="11 12" id="KW-0472">Membrane</keyword>
<feature type="transmembrane region" description="Helical" evidence="12">
    <location>
        <begin position="6"/>
        <end position="25"/>
    </location>
</feature>
<feature type="transmembrane region" description="Helical" evidence="12">
    <location>
        <begin position="32"/>
        <end position="50"/>
    </location>
</feature>
<protein>
    <recommendedName>
        <fullName evidence="15">Cytochrome P450</fullName>
    </recommendedName>
</protein>
<dbReference type="PRINTS" id="PR00385">
    <property type="entry name" value="P450"/>
</dbReference>
<evidence type="ECO:0000256" key="5">
    <source>
        <dbReference type="ARBA" id="ARBA00022692"/>
    </source>
</evidence>
<dbReference type="SUPFAM" id="SSF48264">
    <property type="entry name" value="Cytochrome P450"/>
    <property type="match status" value="1"/>
</dbReference>
<feature type="transmembrane region" description="Helical" evidence="12">
    <location>
        <begin position="258"/>
        <end position="280"/>
    </location>
</feature>
<evidence type="ECO:0000256" key="4">
    <source>
        <dbReference type="ARBA" id="ARBA00022617"/>
    </source>
</evidence>
<keyword evidence="5 12" id="KW-0812">Transmembrane</keyword>
<evidence type="ECO:0000256" key="9">
    <source>
        <dbReference type="ARBA" id="ARBA00023004"/>
    </source>
</evidence>
<comment type="subcellular location">
    <subcellularLocation>
        <location evidence="2">Membrane</location>
    </subcellularLocation>
</comment>
<evidence type="ECO:0000313" key="13">
    <source>
        <dbReference type="EMBL" id="KAL2280857.1"/>
    </source>
</evidence>
<evidence type="ECO:0000256" key="10">
    <source>
        <dbReference type="ARBA" id="ARBA00023033"/>
    </source>
</evidence>
<dbReference type="InterPro" id="IPR001128">
    <property type="entry name" value="Cyt_P450"/>
</dbReference>
<sequence>MDATSTIGATLGVAAHLCLFIRGEWHVLAPQVFSFYVLCFFLVVGLHYWGVDKDIVSSASTALHWALWHLLGLFGSITIYRIAFHPLRRFPGPFLAKISKLWHIWGCRTSQNHLFLDRLREKYGDFVRTGPNEITIFHPSGLASINRIEDVARGQWYDLVRPSFSVNTVRDQALHHQRRRVWEAAFTAEAMKDYEHRIRKYAINVETDLHRSNSATVNMNSIVYQFAYSVMGDLAFSKEADSSDMEWQRTVNTMHMGLSLLGPLSPAPWIALLFFSFTWLPLVHDWNSMMQYCSSKMQDRVARSSDQKSRDIASWLIRDAERRGRLGTVDEKKWLDGDGFSVILAGSDTTASTLVFSFYYLAKRPEYQVRIRNELLQLLHDRDAGDEAEDRRLAALNFRDFERLPFLNALIDETLRLHHPLPTAGARVVRNPHGINIGGQHIPHGTDVIAPRWNDGRSETHYERARDFVPERWLPEYPPGQVTEKRLSTNRRAFTPWAGGKWACLGKPLALFEMRYLIALLVKNFSISFPQGEDGDAVERDYKDQVTAFPGKLRLRFKEMSSI</sequence>
<proteinExistence type="inferred from homology"/>
<keyword evidence="4" id="KW-0349">Heme</keyword>
<dbReference type="Gene3D" id="1.10.630.10">
    <property type="entry name" value="Cytochrome P450"/>
    <property type="match status" value="1"/>
</dbReference>
<dbReference type="InterPro" id="IPR036396">
    <property type="entry name" value="Cyt_P450_sf"/>
</dbReference>
<accession>A0ABR4EEN7</accession>
<evidence type="ECO:0000256" key="7">
    <source>
        <dbReference type="ARBA" id="ARBA00022989"/>
    </source>
</evidence>
<evidence type="ECO:0000256" key="8">
    <source>
        <dbReference type="ARBA" id="ARBA00023002"/>
    </source>
</evidence>
<keyword evidence="7 12" id="KW-1133">Transmembrane helix</keyword>
<name>A0ABR4EEN7_9PEZI</name>
<evidence type="ECO:0000256" key="3">
    <source>
        <dbReference type="ARBA" id="ARBA00010617"/>
    </source>
</evidence>
<dbReference type="Proteomes" id="UP001600888">
    <property type="component" value="Unassembled WGS sequence"/>
</dbReference>
<evidence type="ECO:0000256" key="11">
    <source>
        <dbReference type="ARBA" id="ARBA00023136"/>
    </source>
</evidence>
<gene>
    <name evidence="13" type="ORF">FJTKL_12170</name>
</gene>
<evidence type="ECO:0000256" key="1">
    <source>
        <dbReference type="ARBA" id="ARBA00001971"/>
    </source>
</evidence>
<evidence type="ECO:0008006" key="15">
    <source>
        <dbReference type="Google" id="ProtNLM"/>
    </source>
</evidence>
<comment type="caution">
    <text evidence="13">The sequence shown here is derived from an EMBL/GenBank/DDBJ whole genome shotgun (WGS) entry which is preliminary data.</text>
</comment>
<evidence type="ECO:0000256" key="12">
    <source>
        <dbReference type="SAM" id="Phobius"/>
    </source>
</evidence>
<dbReference type="PANTHER" id="PTHR24305">
    <property type="entry name" value="CYTOCHROME P450"/>
    <property type="match status" value="1"/>
</dbReference>
<dbReference type="InterPro" id="IPR050121">
    <property type="entry name" value="Cytochrome_P450_monoxygenase"/>
</dbReference>
<dbReference type="PRINTS" id="PR00463">
    <property type="entry name" value="EP450I"/>
</dbReference>
<dbReference type="EMBL" id="JBAWTH010000062">
    <property type="protein sequence ID" value="KAL2280857.1"/>
    <property type="molecule type" value="Genomic_DNA"/>
</dbReference>
<comment type="cofactor">
    <cofactor evidence="1">
        <name>heme</name>
        <dbReference type="ChEBI" id="CHEBI:30413"/>
    </cofactor>
</comment>
<keyword evidence="14" id="KW-1185">Reference proteome</keyword>
<feature type="transmembrane region" description="Helical" evidence="12">
    <location>
        <begin position="340"/>
        <end position="362"/>
    </location>
</feature>
<dbReference type="Pfam" id="PF00067">
    <property type="entry name" value="p450"/>
    <property type="match status" value="1"/>
</dbReference>
<reference evidence="13 14" key="1">
    <citation type="submission" date="2024-03" db="EMBL/GenBank/DDBJ databases">
        <title>A high-quality draft genome sequence of Diaporthe vaccinii, a causative agent of upright dieback and viscid rot disease in cranberry plants.</title>
        <authorList>
            <person name="Sarrasin M."/>
            <person name="Lang B.F."/>
            <person name="Burger G."/>
        </authorList>
    </citation>
    <scope>NUCLEOTIDE SEQUENCE [LARGE SCALE GENOMIC DNA]</scope>
    <source>
        <strain evidence="13 14">IS7</strain>
    </source>
</reference>
<dbReference type="PANTHER" id="PTHR24305:SF112">
    <property type="entry name" value="L-ORNITHINE-N5-MONOOXYGENASE (EUROFUNG)"/>
    <property type="match status" value="1"/>
</dbReference>
<dbReference type="InterPro" id="IPR002401">
    <property type="entry name" value="Cyt_P450_E_grp-I"/>
</dbReference>
<evidence type="ECO:0000313" key="14">
    <source>
        <dbReference type="Proteomes" id="UP001600888"/>
    </source>
</evidence>
<organism evidence="13 14">
    <name type="scientific">Diaporthe vaccinii</name>
    <dbReference type="NCBI Taxonomy" id="105482"/>
    <lineage>
        <taxon>Eukaryota</taxon>
        <taxon>Fungi</taxon>
        <taxon>Dikarya</taxon>
        <taxon>Ascomycota</taxon>
        <taxon>Pezizomycotina</taxon>
        <taxon>Sordariomycetes</taxon>
        <taxon>Sordariomycetidae</taxon>
        <taxon>Diaporthales</taxon>
        <taxon>Diaporthaceae</taxon>
        <taxon>Diaporthe</taxon>
        <taxon>Diaporthe eres species complex</taxon>
    </lineage>
</organism>
<evidence type="ECO:0000256" key="6">
    <source>
        <dbReference type="ARBA" id="ARBA00022723"/>
    </source>
</evidence>
<keyword evidence="8" id="KW-0560">Oxidoreductase</keyword>
<keyword evidence="10" id="KW-0503">Monooxygenase</keyword>
<keyword evidence="9" id="KW-0408">Iron</keyword>
<comment type="similarity">
    <text evidence="3">Belongs to the cytochrome P450 family.</text>
</comment>